<evidence type="ECO:0000313" key="2">
    <source>
        <dbReference type="Proteomes" id="UP000772434"/>
    </source>
</evidence>
<gene>
    <name evidence="1" type="ORF">BDP27DRAFT_1145733</name>
</gene>
<dbReference type="AlphaFoldDB" id="A0A9P5Q2R4"/>
<comment type="caution">
    <text evidence="1">The sequence shown here is derived from an EMBL/GenBank/DDBJ whole genome shotgun (WGS) entry which is preliminary data.</text>
</comment>
<dbReference type="Proteomes" id="UP000772434">
    <property type="component" value="Unassembled WGS sequence"/>
</dbReference>
<sequence length="134" mass="14529">SCLVVAGLSNVTIDDQDSRISYSPGWNRTSSYTSLDYGGYHHLSDQSSASAVFNFTGVAIYFLSPLWPYTVGASLVLDDSPAVFVNLSDPSRPMSTAGPETVDSAVRWKEDNLESGEHTLRVEFAQGYVVLDAL</sequence>
<feature type="non-terminal residue" evidence="1">
    <location>
        <position position="134"/>
    </location>
</feature>
<proteinExistence type="predicted"/>
<protein>
    <submittedName>
        <fullName evidence="1">Uncharacterized protein</fullName>
    </submittedName>
</protein>
<organism evidence="1 2">
    <name type="scientific">Rhodocollybia butyracea</name>
    <dbReference type="NCBI Taxonomy" id="206335"/>
    <lineage>
        <taxon>Eukaryota</taxon>
        <taxon>Fungi</taxon>
        <taxon>Dikarya</taxon>
        <taxon>Basidiomycota</taxon>
        <taxon>Agaricomycotina</taxon>
        <taxon>Agaricomycetes</taxon>
        <taxon>Agaricomycetidae</taxon>
        <taxon>Agaricales</taxon>
        <taxon>Marasmiineae</taxon>
        <taxon>Omphalotaceae</taxon>
        <taxon>Rhodocollybia</taxon>
    </lineage>
</organism>
<accession>A0A9P5Q2R4</accession>
<name>A0A9P5Q2R4_9AGAR</name>
<dbReference type="EMBL" id="JADNRY010000020">
    <property type="protein sequence ID" value="KAF9073032.1"/>
    <property type="molecule type" value="Genomic_DNA"/>
</dbReference>
<reference evidence="1" key="1">
    <citation type="submission" date="2020-11" db="EMBL/GenBank/DDBJ databases">
        <authorList>
            <consortium name="DOE Joint Genome Institute"/>
            <person name="Ahrendt S."/>
            <person name="Riley R."/>
            <person name="Andreopoulos W."/>
            <person name="Labutti K."/>
            <person name="Pangilinan J."/>
            <person name="Ruiz-Duenas F.J."/>
            <person name="Barrasa J.M."/>
            <person name="Sanchez-Garcia M."/>
            <person name="Camarero S."/>
            <person name="Miyauchi S."/>
            <person name="Serrano A."/>
            <person name="Linde D."/>
            <person name="Babiker R."/>
            <person name="Drula E."/>
            <person name="Ayuso-Fernandez I."/>
            <person name="Pacheco R."/>
            <person name="Padilla G."/>
            <person name="Ferreira P."/>
            <person name="Barriuso J."/>
            <person name="Kellner H."/>
            <person name="Castanera R."/>
            <person name="Alfaro M."/>
            <person name="Ramirez L."/>
            <person name="Pisabarro A.G."/>
            <person name="Kuo A."/>
            <person name="Tritt A."/>
            <person name="Lipzen A."/>
            <person name="He G."/>
            <person name="Yan M."/>
            <person name="Ng V."/>
            <person name="Cullen D."/>
            <person name="Martin F."/>
            <person name="Rosso M.-N."/>
            <person name="Henrissat B."/>
            <person name="Hibbett D."/>
            <person name="Martinez A.T."/>
            <person name="Grigoriev I.V."/>
        </authorList>
    </citation>
    <scope>NUCLEOTIDE SEQUENCE</scope>
    <source>
        <strain evidence="1">AH 40177</strain>
    </source>
</reference>
<keyword evidence="2" id="KW-1185">Reference proteome</keyword>
<dbReference type="Gene3D" id="2.60.120.260">
    <property type="entry name" value="Galactose-binding domain-like"/>
    <property type="match status" value="1"/>
</dbReference>
<feature type="non-terminal residue" evidence="1">
    <location>
        <position position="1"/>
    </location>
</feature>
<dbReference type="OrthoDB" id="3234968at2759"/>
<evidence type="ECO:0000313" key="1">
    <source>
        <dbReference type="EMBL" id="KAF9073032.1"/>
    </source>
</evidence>